<keyword evidence="10" id="KW-0067">ATP-binding</keyword>
<feature type="domain" description="Histidine kinase" evidence="14">
    <location>
        <begin position="388"/>
        <end position="597"/>
    </location>
</feature>
<keyword evidence="9 16" id="KW-0418">Kinase</keyword>
<dbReference type="PANTHER" id="PTHR43065:SF10">
    <property type="entry name" value="PEROXIDE STRESS-ACTIVATED HISTIDINE KINASE MAK3"/>
    <property type="match status" value="1"/>
</dbReference>
<dbReference type="GO" id="GO:0005524">
    <property type="term" value="F:ATP binding"/>
    <property type="evidence" value="ECO:0007669"/>
    <property type="project" value="UniProtKB-KW"/>
</dbReference>
<dbReference type="EC" id="2.7.13.3" evidence="3"/>
<dbReference type="InterPro" id="IPR004358">
    <property type="entry name" value="Sig_transdc_His_kin-like_C"/>
</dbReference>
<keyword evidence="11 13" id="KW-1133">Transmembrane helix</keyword>
<dbReference type="SMART" id="SM00091">
    <property type="entry name" value="PAS"/>
    <property type="match status" value="1"/>
</dbReference>
<comment type="catalytic activity">
    <reaction evidence="1">
        <text>ATP + protein L-histidine = ADP + protein N-phospho-L-histidine.</text>
        <dbReference type="EC" id="2.7.13.3"/>
    </reaction>
</comment>
<feature type="domain" description="PAS" evidence="15">
    <location>
        <begin position="254"/>
        <end position="299"/>
    </location>
</feature>
<dbReference type="Gene3D" id="1.10.287.130">
    <property type="match status" value="1"/>
</dbReference>
<keyword evidence="4" id="KW-1003">Cell membrane</keyword>
<keyword evidence="13" id="KW-0472">Membrane</keyword>
<dbReference type="InterPro" id="IPR003661">
    <property type="entry name" value="HisK_dim/P_dom"/>
</dbReference>
<evidence type="ECO:0000256" key="3">
    <source>
        <dbReference type="ARBA" id="ARBA00012438"/>
    </source>
</evidence>
<dbReference type="InterPro" id="IPR013656">
    <property type="entry name" value="PAS_4"/>
</dbReference>
<dbReference type="PROSITE" id="PS50109">
    <property type="entry name" value="HIS_KIN"/>
    <property type="match status" value="1"/>
</dbReference>
<dbReference type="Pfam" id="PF00512">
    <property type="entry name" value="HisKA"/>
    <property type="match status" value="1"/>
</dbReference>
<keyword evidence="12" id="KW-0902">Two-component regulatory system</keyword>
<dbReference type="SUPFAM" id="SSF55874">
    <property type="entry name" value="ATPase domain of HSP90 chaperone/DNA topoisomerase II/histidine kinase"/>
    <property type="match status" value="1"/>
</dbReference>
<dbReference type="InterPro" id="IPR003594">
    <property type="entry name" value="HATPase_dom"/>
</dbReference>
<dbReference type="NCBIfam" id="TIGR00229">
    <property type="entry name" value="sensory_box"/>
    <property type="match status" value="1"/>
</dbReference>
<dbReference type="GO" id="GO:0005886">
    <property type="term" value="C:plasma membrane"/>
    <property type="evidence" value="ECO:0007669"/>
    <property type="project" value="UniProtKB-SubCell"/>
</dbReference>
<dbReference type="InterPro" id="IPR000014">
    <property type="entry name" value="PAS"/>
</dbReference>
<dbReference type="SMART" id="SM00387">
    <property type="entry name" value="HATPase_c"/>
    <property type="match status" value="1"/>
</dbReference>
<evidence type="ECO:0000313" key="16">
    <source>
        <dbReference type="EMBL" id="VBB47237.1"/>
    </source>
</evidence>
<comment type="subcellular location">
    <subcellularLocation>
        <location evidence="2">Cell membrane</location>
        <topology evidence="2">Multi-pass membrane protein</topology>
    </subcellularLocation>
</comment>
<evidence type="ECO:0000256" key="13">
    <source>
        <dbReference type="SAM" id="Phobius"/>
    </source>
</evidence>
<dbReference type="InterPro" id="IPR029151">
    <property type="entry name" value="Sensor-like_sf"/>
</dbReference>
<reference evidence="16" key="1">
    <citation type="submission" date="2018-07" db="EMBL/GenBank/DDBJ databases">
        <authorList>
            <consortium name="Genoscope - CEA"/>
            <person name="William W."/>
        </authorList>
    </citation>
    <scope>NUCLEOTIDE SEQUENCE</scope>
    <source>
        <strain evidence="16">IK1</strain>
    </source>
</reference>
<dbReference type="SMART" id="SM00388">
    <property type="entry name" value="HisKA"/>
    <property type="match status" value="1"/>
</dbReference>
<dbReference type="SUPFAM" id="SSF103190">
    <property type="entry name" value="Sensory domain-like"/>
    <property type="match status" value="1"/>
</dbReference>
<protein>
    <recommendedName>
        <fullName evidence="3">histidine kinase</fullName>
        <ecNumber evidence="3">2.7.13.3</ecNumber>
    </recommendedName>
</protein>
<dbReference type="PRINTS" id="PR00344">
    <property type="entry name" value="BCTRLSENSOR"/>
</dbReference>
<dbReference type="InterPro" id="IPR005467">
    <property type="entry name" value="His_kinase_dom"/>
</dbReference>
<organism evidence="16">
    <name type="scientific">Uncultured Desulfatiglans sp</name>
    <dbReference type="NCBI Taxonomy" id="1748965"/>
    <lineage>
        <taxon>Bacteria</taxon>
        <taxon>Pseudomonadati</taxon>
        <taxon>Thermodesulfobacteriota</taxon>
        <taxon>Desulfobacteria</taxon>
        <taxon>Desulfatiglandales</taxon>
        <taxon>Desulfatiglandaceae</taxon>
        <taxon>Desulfatiglans</taxon>
        <taxon>environmental samples</taxon>
    </lineage>
</organism>
<evidence type="ECO:0000256" key="5">
    <source>
        <dbReference type="ARBA" id="ARBA00022553"/>
    </source>
</evidence>
<keyword evidence="7 13" id="KW-0812">Transmembrane</keyword>
<evidence type="ECO:0000256" key="12">
    <source>
        <dbReference type="ARBA" id="ARBA00023012"/>
    </source>
</evidence>
<dbReference type="AlphaFoldDB" id="A0A653AGR0"/>
<dbReference type="Pfam" id="PF08448">
    <property type="entry name" value="PAS_4"/>
    <property type="match status" value="1"/>
</dbReference>
<keyword evidence="5" id="KW-0597">Phosphoprotein</keyword>
<evidence type="ECO:0000259" key="14">
    <source>
        <dbReference type="PROSITE" id="PS50109"/>
    </source>
</evidence>
<dbReference type="InterPro" id="IPR036097">
    <property type="entry name" value="HisK_dim/P_sf"/>
</dbReference>
<dbReference type="CDD" id="cd00082">
    <property type="entry name" value="HisKA"/>
    <property type="match status" value="1"/>
</dbReference>
<dbReference type="InterPro" id="IPR036890">
    <property type="entry name" value="HATPase_C_sf"/>
</dbReference>
<evidence type="ECO:0000256" key="10">
    <source>
        <dbReference type="ARBA" id="ARBA00022840"/>
    </source>
</evidence>
<name>A0A653AGR0_UNCDX</name>
<dbReference type="SUPFAM" id="SSF47384">
    <property type="entry name" value="Homodimeric domain of signal transducing histidine kinase"/>
    <property type="match status" value="1"/>
</dbReference>
<dbReference type="Gene3D" id="3.30.565.10">
    <property type="entry name" value="Histidine kinase-like ATPase, C-terminal domain"/>
    <property type="match status" value="1"/>
</dbReference>
<dbReference type="InterPro" id="IPR035965">
    <property type="entry name" value="PAS-like_dom_sf"/>
</dbReference>
<dbReference type="CDD" id="cd00130">
    <property type="entry name" value="PAS"/>
    <property type="match status" value="1"/>
</dbReference>
<feature type="transmembrane region" description="Helical" evidence="13">
    <location>
        <begin position="221"/>
        <end position="244"/>
    </location>
</feature>
<dbReference type="GO" id="GO:0000155">
    <property type="term" value="F:phosphorelay sensor kinase activity"/>
    <property type="evidence" value="ECO:0007669"/>
    <property type="project" value="InterPro"/>
</dbReference>
<dbReference type="Pfam" id="PF02518">
    <property type="entry name" value="HATPase_c"/>
    <property type="match status" value="1"/>
</dbReference>
<evidence type="ECO:0000256" key="8">
    <source>
        <dbReference type="ARBA" id="ARBA00022741"/>
    </source>
</evidence>
<sequence>MALQRPKGGFWAGTPPWIILGVLVILAPLFVFLTLQTIQRRNELTTELLLEKGEALIRSFEAGARTGMMGMQWGGMQVQRLLVETARQSDIHYLMVTDETGRILAHSDIARIGETYGAGLGLAGIAASEKLNWRRLSPPGEDSPVFEVFRPFSPTRSARGHFMRRGPGGNGLRHPDAPSTDWCRLHLEGGDPAPGSRQIVFVGLDMGPIEAARQDDLRHTVLTAGILLLIGLTAMSLLFLAQAYRSTRTALSSVQAFTGHLIERMPVGLIAVDPDGQFTSFNQTAGRMIGVQIRDMLGKPAREHLPKVLLDVVDAVAETHQPMELEVALPAGQNGPLPCDVMGTLLRRDDGTPFGVLIILRDLSEIQHLKREVARSQRLASVGKLAAGVAHEIRNPLSSIKGFATWFKQRHHDDPADRKTADIMIQEVDRLNRVISQLLEFARPPALHREPTEIGALVLRSLETVRDQAERRRIRIETDLEPTDRPVNIDRDRIRQVLLNLYLNAMEAMEEQGMMRVSVKREEASGTLAIRIADTGKGIAEQDLQNIFDPYFTTKPSGTGLGLAIVHTIVEAHGGETLVQSSLGAGTTVTVRLPADAHEKGSPG</sequence>
<evidence type="ECO:0000256" key="11">
    <source>
        <dbReference type="ARBA" id="ARBA00022989"/>
    </source>
</evidence>
<feature type="transmembrane region" description="Helical" evidence="13">
    <location>
        <begin position="17"/>
        <end position="35"/>
    </location>
</feature>
<evidence type="ECO:0000256" key="9">
    <source>
        <dbReference type="ARBA" id="ARBA00022777"/>
    </source>
</evidence>
<dbReference type="Gene3D" id="3.30.450.20">
    <property type="entry name" value="PAS domain"/>
    <property type="match status" value="1"/>
</dbReference>
<evidence type="ECO:0000259" key="15">
    <source>
        <dbReference type="PROSITE" id="PS50112"/>
    </source>
</evidence>
<gene>
    <name evidence="16" type="ORF">TRIP_B50205</name>
</gene>
<keyword evidence="6" id="KW-0808">Transferase</keyword>
<dbReference type="EMBL" id="UPXX01000032">
    <property type="protein sequence ID" value="VBB47237.1"/>
    <property type="molecule type" value="Genomic_DNA"/>
</dbReference>
<proteinExistence type="predicted"/>
<dbReference type="SUPFAM" id="SSF55785">
    <property type="entry name" value="PYP-like sensor domain (PAS domain)"/>
    <property type="match status" value="1"/>
</dbReference>
<dbReference type="PANTHER" id="PTHR43065">
    <property type="entry name" value="SENSOR HISTIDINE KINASE"/>
    <property type="match status" value="1"/>
</dbReference>
<evidence type="ECO:0000256" key="7">
    <source>
        <dbReference type="ARBA" id="ARBA00022692"/>
    </source>
</evidence>
<accession>A0A653AGR0</accession>
<evidence type="ECO:0000256" key="1">
    <source>
        <dbReference type="ARBA" id="ARBA00000085"/>
    </source>
</evidence>
<keyword evidence="8" id="KW-0547">Nucleotide-binding</keyword>
<dbReference type="PROSITE" id="PS50112">
    <property type="entry name" value="PAS"/>
    <property type="match status" value="1"/>
</dbReference>
<evidence type="ECO:0000256" key="2">
    <source>
        <dbReference type="ARBA" id="ARBA00004651"/>
    </source>
</evidence>
<evidence type="ECO:0000256" key="6">
    <source>
        <dbReference type="ARBA" id="ARBA00022679"/>
    </source>
</evidence>
<evidence type="ECO:0000256" key="4">
    <source>
        <dbReference type="ARBA" id="ARBA00022475"/>
    </source>
</evidence>